<sequence>MTTGRMLPTERLDVDIKVLVDDTWWPGVLEHRRQAEQQWEGFVRWSTGPGENRVSWYPYDRLRVRARR</sequence>
<name>A0A7G9RGH8_9ACTN</name>
<dbReference type="Proteomes" id="UP000515947">
    <property type="component" value="Chromosome"/>
</dbReference>
<evidence type="ECO:0000313" key="1">
    <source>
        <dbReference type="EMBL" id="QNN54703.1"/>
    </source>
</evidence>
<keyword evidence="2" id="KW-1185">Reference proteome</keyword>
<protein>
    <submittedName>
        <fullName evidence="1">Uncharacterized protein</fullName>
    </submittedName>
</protein>
<accession>A0A7G9RGH8</accession>
<reference evidence="1 2" key="1">
    <citation type="submission" date="2020-08" db="EMBL/GenBank/DDBJ databases">
        <title>Genome sequence of Nocardioides mesophilus KACC 16243T.</title>
        <authorList>
            <person name="Hyun D.-W."/>
            <person name="Bae J.-W."/>
        </authorList>
    </citation>
    <scope>NUCLEOTIDE SEQUENCE [LARGE SCALE GENOMIC DNA]</scope>
    <source>
        <strain evidence="1 2">KACC 16243</strain>
    </source>
</reference>
<dbReference type="KEGG" id="nmes:H9L09_10620"/>
<dbReference type="AlphaFoldDB" id="A0A7G9RGH8"/>
<dbReference type="EMBL" id="CP060713">
    <property type="protein sequence ID" value="QNN54703.1"/>
    <property type="molecule type" value="Genomic_DNA"/>
</dbReference>
<evidence type="ECO:0000313" key="2">
    <source>
        <dbReference type="Proteomes" id="UP000515947"/>
    </source>
</evidence>
<organism evidence="1 2">
    <name type="scientific">Nocardioides mesophilus</name>
    <dbReference type="NCBI Taxonomy" id="433659"/>
    <lineage>
        <taxon>Bacteria</taxon>
        <taxon>Bacillati</taxon>
        <taxon>Actinomycetota</taxon>
        <taxon>Actinomycetes</taxon>
        <taxon>Propionibacteriales</taxon>
        <taxon>Nocardioidaceae</taxon>
        <taxon>Nocardioides</taxon>
    </lineage>
</organism>
<proteinExistence type="predicted"/>
<dbReference type="RefSeq" id="WP_187580543.1">
    <property type="nucleotide sequence ID" value="NZ_CP060713.1"/>
</dbReference>
<gene>
    <name evidence="1" type="ORF">H9L09_10620</name>
</gene>